<keyword evidence="3" id="KW-1185">Reference proteome</keyword>
<dbReference type="EMBL" id="HG994372">
    <property type="protein sequence ID" value="CAF2115814.1"/>
    <property type="molecule type" value="Genomic_DNA"/>
</dbReference>
<reference evidence="2" key="2">
    <citation type="submission" date="2014-06" db="EMBL/GenBank/DDBJ databases">
        <authorList>
            <person name="Genoscope - CEA"/>
        </authorList>
    </citation>
    <scope>NUCLEOTIDE SEQUENCE</scope>
</reference>
<dbReference type="Gramene" id="CDY34615">
    <property type="protein sequence ID" value="CDY34615"/>
    <property type="gene ID" value="GSBRNA2T00057067001"/>
</dbReference>
<dbReference type="PaxDb" id="3708-A0A078H7X4"/>
<evidence type="ECO:0000313" key="3">
    <source>
        <dbReference type="Proteomes" id="UP000028999"/>
    </source>
</evidence>
<evidence type="ECO:0000313" key="1">
    <source>
        <dbReference type="EMBL" id="CAF2115814.1"/>
    </source>
</evidence>
<protein>
    <submittedName>
        <fullName evidence="1">(rape) hypothetical protein</fullName>
    </submittedName>
    <submittedName>
        <fullName evidence="2">BnaC08g41740D protein</fullName>
    </submittedName>
</protein>
<dbReference type="Proteomes" id="UP001295469">
    <property type="component" value="Chromosome C08"/>
</dbReference>
<proteinExistence type="predicted"/>
<dbReference type="Proteomes" id="UP000028999">
    <property type="component" value="Unassembled WGS sequence"/>
</dbReference>
<evidence type="ECO:0000313" key="2">
    <source>
        <dbReference type="EMBL" id="CDY34615.1"/>
    </source>
</evidence>
<dbReference type="EMBL" id="LK032338">
    <property type="protein sequence ID" value="CDY34615.1"/>
    <property type="molecule type" value="Genomic_DNA"/>
</dbReference>
<name>A0A078H7X4_BRANA</name>
<organism evidence="2 3">
    <name type="scientific">Brassica napus</name>
    <name type="common">Rape</name>
    <dbReference type="NCBI Taxonomy" id="3708"/>
    <lineage>
        <taxon>Eukaryota</taxon>
        <taxon>Viridiplantae</taxon>
        <taxon>Streptophyta</taxon>
        <taxon>Embryophyta</taxon>
        <taxon>Tracheophyta</taxon>
        <taxon>Spermatophyta</taxon>
        <taxon>Magnoliopsida</taxon>
        <taxon>eudicotyledons</taxon>
        <taxon>Gunneridae</taxon>
        <taxon>Pentapetalae</taxon>
        <taxon>rosids</taxon>
        <taxon>malvids</taxon>
        <taxon>Brassicales</taxon>
        <taxon>Brassicaceae</taxon>
        <taxon>Brassiceae</taxon>
        <taxon>Brassica</taxon>
    </lineage>
</organism>
<gene>
    <name evidence="2" type="primary">BnaC08g41740D</name>
    <name evidence="1" type="ORF">DARMORV10_C08P47870.1</name>
    <name evidence="2" type="ORF">GSBRNA2T00057067001</name>
</gene>
<dbReference type="OMA" id="NWIALSI"/>
<reference evidence="2 3" key="1">
    <citation type="journal article" date="2014" name="Science">
        <title>Plant genetics. Early allopolyploid evolution in the post-Neolithic Brassica napus oilseed genome.</title>
        <authorList>
            <person name="Chalhoub B."/>
            <person name="Denoeud F."/>
            <person name="Liu S."/>
            <person name="Parkin I.A."/>
            <person name="Tang H."/>
            <person name="Wang X."/>
            <person name="Chiquet J."/>
            <person name="Belcram H."/>
            <person name="Tong C."/>
            <person name="Samans B."/>
            <person name="Correa M."/>
            <person name="Da Silva C."/>
            <person name="Just J."/>
            <person name="Falentin C."/>
            <person name="Koh C.S."/>
            <person name="Le Clainche I."/>
            <person name="Bernard M."/>
            <person name="Bento P."/>
            <person name="Noel B."/>
            <person name="Labadie K."/>
            <person name="Alberti A."/>
            <person name="Charles M."/>
            <person name="Arnaud D."/>
            <person name="Guo H."/>
            <person name="Daviaud C."/>
            <person name="Alamery S."/>
            <person name="Jabbari K."/>
            <person name="Zhao M."/>
            <person name="Edger P.P."/>
            <person name="Chelaifa H."/>
            <person name="Tack D."/>
            <person name="Lassalle G."/>
            <person name="Mestiri I."/>
            <person name="Schnel N."/>
            <person name="Le Paslier M.C."/>
            <person name="Fan G."/>
            <person name="Renault V."/>
            <person name="Bayer P.E."/>
            <person name="Golicz A.A."/>
            <person name="Manoli S."/>
            <person name="Lee T.H."/>
            <person name="Thi V.H."/>
            <person name="Chalabi S."/>
            <person name="Hu Q."/>
            <person name="Fan C."/>
            <person name="Tollenaere R."/>
            <person name="Lu Y."/>
            <person name="Battail C."/>
            <person name="Shen J."/>
            <person name="Sidebottom C.H."/>
            <person name="Wang X."/>
            <person name="Canaguier A."/>
            <person name="Chauveau A."/>
            <person name="Berard A."/>
            <person name="Deniot G."/>
            <person name="Guan M."/>
            <person name="Liu Z."/>
            <person name="Sun F."/>
            <person name="Lim Y.P."/>
            <person name="Lyons E."/>
            <person name="Town C.D."/>
            <person name="Bancroft I."/>
            <person name="Wang X."/>
            <person name="Meng J."/>
            <person name="Ma J."/>
            <person name="Pires J.C."/>
            <person name="King G.J."/>
            <person name="Brunel D."/>
            <person name="Delourme R."/>
            <person name="Renard M."/>
            <person name="Aury J.M."/>
            <person name="Adams K.L."/>
            <person name="Batley J."/>
            <person name="Snowdon R.J."/>
            <person name="Tost J."/>
            <person name="Edwards D."/>
            <person name="Zhou Y."/>
            <person name="Hua W."/>
            <person name="Sharpe A.G."/>
            <person name="Paterson A.H."/>
            <person name="Guan C."/>
            <person name="Wincker P."/>
        </authorList>
    </citation>
    <scope>NUCLEOTIDE SEQUENCE [LARGE SCALE GENOMIC DNA]</scope>
    <source>
        <strain evidence="3">cv. Darmor-bzh</strain>
    </source>
</reference>
<dbReference type="AlphaFoldDB" id="A0A078H7X4"/>
<sequence length="61" mass="7354">MTLFCYHFLISREDVVPFLILRVCCCVKMFAGCRIIDHWKLWYKGNGNWIALSIYLSLWYC</sequence>
<accession>A0A078H7X4</accession>
<reference evidence="1" key="3">
    <citation type="submission" date="2021-01" db="EMBL/GenBank/DDBJ databases">
        <authorList>
            <consortium name="Genoscope - CEA"/>
            <person name="William W."/>
        </authorList>
    </citation>
    <scope>NUCLEOTIDE SEQUENCE</scope>
</reference>